<evidence type="ECO:0000313" key="2">
    <source>
        <dbReference type="Proteomes" id="UP000887013"/>
    </source>
</evidence>
<dbReference type="EMBL" id="BMAW01037198">
    <property type="protein sequence ID" value="GFU47368.1"/>
    <property type="molecule type" value="Genomic_DNA"/>
</dbReference>
<reference evidence="1" key="1">
    <citation type="submission" date="2020-08" db="EMBL/GenBank/DDBJ databases">
        <title>Multicomponent nature underlies the extraordinary mechanical properties of spider dragline silk.</title>
        <authorList>
            <person name="Kono N."/>
            <person name="Nakamura H."/>
            <person name="Mori M."/>
            <person name="Yoshida Y."/>
            <person name="Ohtoshi R."/>
            <person name="Malay A.D."/>
            <person name="Moran D.A.P."/>
            <person name="Tomita M."/>
            <person name="Numata K."/>
            <person name="Arakawa K."/>
        </authorList>
    </citation>
    <scope>NUCLEOTIDE SEQUENCE</scope>
</reference>
<dbReference type="InterPro" id="IPR036397">
    <property type="entry name" value="RNaseH_sf"/>
</dbReference>
<organism evidence="1 2">
    <name type="scientific">Nephila pilipes</name>
    <name type="common">Giant wood spider</name>
    <name type="synonym">Nephila maculata</name>
    <dbReference type="NCBI Taxonomy" id="299642"/>
    <lineage>
        <taxon>Eukaryota</taxon>
        <taxon>Metazoa</taxon>
        <taxon>Ecdysozoa</taxon>
        <taxon>Arthropoda</taxon>
        <taxon>Chelicerata</taxon>
        <taxon>Arachnida</taxon>
        <taxon>Araneae</taxon>
        <taxon>Araneomorphae</taxon>
        <taxon>Entelegynae</taxon>
        <taxon>Araneoidea</taxon>
        <taxon>Nephilidae</taxon>
        <taxon>Nephila</taxon>
    </lineage>
</organism>
<dbReference type="InterPro" id="IPR052709">
    <property type="entry name" value="Transposase-MT_Hybrid"/>
</dbReference>
<sequence length="138" mass="15887">MKYEFHRRATTRQAVANINSVFDIQVATNVTVAHWSNFVWEISTCLMSHGCDSRLRWIRLLKATMEANFSQIARELSLVYNVSKQTILTHLTQIAKQMTLIPLHDNARSHAARMTVSKLQELKLETLRHPPYLPDLAS</sequence>
<keyword evidence="2" id="KW-1185">Reference proteome</keyword>
<protein>
    <submittedName>
        <fullName evidence="1">Uncharacterized protein</fullName>
    </submittedName>
</protein>
<gene>
    <name evidence="1" type="ORF">NPIL_156211</name>
</gene>
<dbReference type="OrthoDB" id="5875589at2759"/>
<name>A0A8X6UL89_NEPPI</name>
<accession>A0A8X6UL89</accession>
<dbReference type="PANTHER" id="PTHR46060">
    <property type="entry name" value="MARINER MOS1 TRANSPOSASE-LIKE PROTEIN"/>
    <property type="match status" value="1"/>
</dbReference>
<proteinExistence type="predicted"/>
<dbReference type="Proteomes" id="UP000887013">
    <property type="component" value="Unassembled WGS sequence"/>
</dbReference>
<dbReference type="PANTHER" id="PTHR46060:SF1">
    <property type="entry name" value="MARINER MOS1 TRANSPOSASE-LIKE PROTEIN"/>
    <property type="match status" value="1"/>
</dbReference>
<comment type="caution">
    <text evidence="1">The sequence shown here is derived from an EMBL/GenBank/DDBJ whole genome shotgun (WGS) entry which is preliminary data.</text>
</comment>
<evidence type="ECO:0000313" key="1">
    <source>
        <dbReference type="EMBL" id="GFU47368.1"/>
    </source>
</evidence>
<dbReference type="AlphaFoldDB" id="A0A8X6UL89"/>
<dbReference type="GO" id="GO:0003676">
    <property type="term" value="F:nucleic acid binding"/>
    <property type="evidence" value="ECO:0007669"/>
    <property type="project" value="InterPro"/>
</dbReference>
<dbReference type="Gene3D" id="3.30.420.10">
    <property type="entry name" value="Ribonuclease H-like superfamily/Ribonuclease H"/>
    <property type="match status" value="1"/>
</dbReference>